<dbReference type="SUPFAM" id="SSF50370">
    <property type="entry name" value="Ricin B-like lectins"/>
    <property type="match status" value="2"/>
</dbReference>
<feature type="domain" description="Peptidase M12A" evidence="8">
    <location>
        <begin position="94"/>
        <end position="285"/>
    </location>
</feature>
<feature type="chain" id="PRO_5019268018" evidence="7">
    <location>
        <begin position="25"/>
        <end position="547"/>
    </location>
</feature>
<dbReference type="Pfam" id="PF01400">
    <property type="entry name" value="Astacin"/>
    <property type="match status" value="1"/>
</dbReference>
<keyword evidence="2 6" id="KW-0479">Metal-binding</keyword>
<dbReference type="PROSITE" id="PS51864">
    <property type="entry name" value="ASTACIN"/>
    <property type="match status" value="1"/>
</dbReference>
<accession>A0A410RSG2</accession>
<evidence type="ECO:0000313" key="9">
    <source>
        <dbReference type="EMBL" id="QAT84843.1"/>
    </source>
</evidence>
<evidence type="ECO:0000256" key="2">
    <source>
        <dbReference type="ARBA" id="ARBA00022723"/>
    </source>
</evidence>
<dbReference type="GO" id="GO:0008270">
    <property type="term" value="F:zinc ion binding"/>
    <property type="evidence" value="ECO:0007669"/>
    <property type="project" value="UniProtKB-UniRule"/>
</dbReference>
<feature type="binding site" evidence="6">
    <location>
        <position position="186"/>
    </location>
    <ligand>
        <name>Zn(2+)</name>
        <dbReference type="ChEBI" id="CHEBI:29105"/>
        <note>catalytic</note>
    </ligand>
</feature>
<comment type="caution">
    <text evidence="6">Lacks conserved residue(s) required for the propagation of feature annotation.</text>
</comment>
<keyword evidence="4 6" id="KW-0862">Zinc</keyword>
<dbReference type="InterPro" id="IPR000772">
    <property type="entry name" value="Ricin_B_lectin"/>
</dbReference>
<dbReference type="PANTHER" id="PTHR10127:SF780">
    <property type="entry name" value="METALLOENDOPEPTIDASE"/>
    <property type="match status" value="1"/>
</dbReference>
<evidence type="ECO:0000256" key="7">
    <source>
        <dbReference type="SAM" id="SignalP"/>
    </source>
</evidence>
<evidence type="ECO:0000259" key="8">
    <source>
        <dbReference type="PROSITE" id="PS51864"/>
    </source>
</evidence>
<evidence type="ECO:0000256" key="6">
    <source>
        <dbReference type="PROSITE-ProRule" id="PRU01211"/>
    </source>
</evidence>
<dbReference type="Proteomes" id="UP000288758">
    <property type="component" value="Chromosome"/>
</dbReference>
<evidence type="ECO:0000256" key="4">
    <source>
        <dbReference type="ARBA" id="ARBA00022833"/>
    </source>
</evidence>
<dbReference type="Pfam" id="PF00652">
    <property type="entry name" value="Ricin_B_lectin"/>
    <property type="match status" value="2"/>
</dbReference>
<evidence type="ECO:0000256" key="3">
    <source>
        <dbReference type="ARBA" id="ARBA00022801"/>
    </source>
</evidence>
<dbReference type="InterPro" id="IPR035992">
    <property type="entry name" value="Ricin_B-like_lectins"/>
</dbReference>
<organism evidence="9 10">
    <name type="scientific">Corallococcus coralloides</name>
    <name type="common">Myxococcus coralloides</name>
    <dbReference type="NCBI Taxonomy" id="184914"/>
    <lineage>
        <taxon>Bacteria</taxon>
        <taxon>Pseudomonadati</taxon>
        <taxon>Myxococcota</taxon>
        <taxon>Myxococcia</taxon>
        <taxon>Myxococcales</taxon>
        <taxon>Cystobacterineae</taxon>
        <taxon>Myxococcaceae</taxon>
        <taxon>Corallococcus</taxon>
    </lineage>
</organism>
<dbReference type="InterPro" id="IPR006026">
    <property type="entry name" value="Peptidase_Metallo"/>
</dbReference>
<dbReference type="GO" id="GO:0006508">
    <property type="term" value="P:proteolysis"/>
    <property type="evidence" value="ECO:0007669"/>
    <property type="project" value="UniProtKB-KW"/>
</dbReference>
<comment type="cofactor">
    <cofactor evidence="6">
        <name>Zn(2+)</name>
        <dbReference type="ChEBI" id="CHEBI:29105"/>
    </cofactor>
    <text evidence="6">Binds 1 zinc ion per subunit.</text>
</comment>
<keyword evidence="3 6" id="KW-0378">Hydrolase</keyword>
<name>A0A410RSG2_CORCK</name>
<gene>
    <name evidence="9" type="primary">nas</name>
    <name evidence="9" type="ORF">EJ065_3280</name>
</gene>
<evidence type="ECO:0000313" key="10">
    <source>
        <dbReference type="Proteomes" id="UP000288758"/>
    </source>
</evidence>
<dbReference type="InterPro" id="IPR001506">
    <property type="entry name" value="Peptidase_M12A"/>
</dbReference>
<dbReference type="CDD" id="cd04280">
    <property type="entry name" value="ZnMc_astacin_like"/>
    <property type="match status" value="1"/>
</dbReference>
<feature type="binding site" evidence="6">
    <location>
        <position position="182"/>
    </location>
    <ligand>
        <name>Zn(2+)</name>
        <dbReference type="ChEBI" id="CHEBI:29105"/>
        <note>catalytic</note>
    </ligand>
</feature>
<dbReference type="EMBL" id="CP034669">
    <property type="protein sequence ID" value="QAT84843.1"/>
    <property type="molecule type" value="Genomic_DNA"/>
</dbReference>
<proteinExistence type="predicted"/>
<dbReference type="Gene3D" id="3.40.390.10">
    <property type="entry name" value="Collagenase (Catalytic Domain)"/>
    <property type="match status" value="1"/>
</dbReference>
<feature type="active site" evidence="6">
    <location>
        <position position="183"/>
    </location>
</feature>
<dbReference type="GO" id="GO:0004222">
    <property type="term" value="F:metalloendopeptidase activity"/>
    <property type="evidence" value="ECO:0007669"/>
    <property type="project" value="UniProtKB-UniRule"/>
</dbReference>
<dbReference type="PROSITE" id="PS51257">
    <property type="entry name" value="PROKAR_LIPOPROTEIN"/>
    <property type="match status" value="1"/>
</dbReference>
<dbReference type="SUPFAM" id="SSF55486">
    <property type="entry name" value="Metalloproteases ('zincins'), catalytic domain"/>
    <property type="match status" value="1"/>
</dbReference>
<keyword evidence="5 6" id="KW-0482">Metalloprotease</keyword>
<dbReference type="SMART" id="SM00235">
    <property type="entry name" value="ZnMc"/>
    <property type="match status" value="1"/>
</dbReference>
<dbReference type="InterPro" id="IPR024079">
    <property type="entry name" value="MetalloPept_cat_dom_sf"/>
</dbReference>
<feature type="binding site" evidence="6">
    <location>
        <position position="192"/>
    </location>
    <ligand>
        <name>Zn(2+)</name>
        <dbReference type="ChEBI" id="CHEBI:29105"/>
        <note>catalytic</note>
    </ligand>
</feature>
<dbReference type="PRINTS" id="PR00480">
    <property type="entry name" value="ASTACIN"/>
</dbReference>
<sequence>MKISSRLCLSLSWALGLLISGCGPTDEAPAPLAAEPGFATELAFPGQQGKVVRGTVALPGGEQELSYERFGDTAVLEGDILVRAQDHGTRSAKGAIKLWTDYRWADSFIPYVIDPDVPNPQRVLDAIAHWQARTPVRFAARTAQTDYVRFTRGSGCAAHLGRIGGEQLVVMGDGCSTGNTIHEIGHAVGLFHQQSRYDRDSALTVHWGNIQPGEEFNFQTYVETGDHGFDVGPYDTGSIMQYDPYAFSRNGLPTLTLTNGVVFSTQRTALSATDIADVNAMYAERVRLRPAAAGTRCLDVQNGIVANGNPVWSYACSPSTAQVWYMMPNGEVRTGLDTNYCLSVNTGEPLLGASVVIAPCDGSLRQRWTRPPVGEELRTSLDVTLCLDLHNSSTASGAQVKLWTCTGNNAQKWQRFVRLRSSVHWNRCLDVWNDTAANGTATMSFDCNDEVGQQWYFASNGEVRSGVNPAFCLDVRNGNTAEGTRVQIYTCNDSFAQHWQFFPEIGMMVSNVAVDRCLDVSNASSEPGAATQIWDCNFGLAQRWMKL</sequence>
<dbReference type="Gene3D" id="2.80.10.50">
    <property type="match status" value="3"/>
</dbReference>
<feature type="signal peptide" evidence="7">
    <location>
        <begin position="1"/>
        <end position="24"/>
    </location>
</feature>
<protein>
    <submittedName>
        <fullName evidence="9">Flavastacin</fullName>
    </submittedName>
</protein>
<dbReference type="PANTHER" id="PTHR10127">
    <property type="entry name" value="DISCOIDIN, CUB, EGF, LAMININ , AND ZINC METALLOPROTEASE DOMAIN CONTAINING"/>
    <property type="match status" value="1"/>
</dbReference>
<dbReference type="PROSITE" id="PS50231">
    <property type="entry name" value="RICIN_B_LECTIN"/>
    <property type="match status" value="2"/>
</dbReference>
<keyword evidence="7" id="KW-0732">Signal</keyword>
<evidence type="ECO:0000256" key="1">
    <source>
        <dbReference type="ARBA" id="ARBA00022670"/>
    </source>
</evidence>
<dbReference type="InterPro" id="IPR034035">
    <property type="entry name" value="Astacin-like_dom"/>
</dbReference>
<evidence type="ECO:0000256" key="5">
    <source>
        <dbReference type="ARBA" id="ARBA00023049"/>
    </source>
</evidence>
<dbReference type="AlphaFoldDB" id="A0A410RSG2"/>
<reference evidence="9 10" key="1">
    <citation type="submission" date="2018-12" db="EMBL/GenBank/DDBJ databases">
        <title>Complete Genome Sequence of the Corallopyronin A producing Myxobacterium Corallococcus coralloides B035.</title>
        <authorList>
            <person name="Bouhired S.M."/>
            <person name="Rupp O."/>
            <person name="Blom J."/>
            <person name="Schaeberle T.F."/>
            <person name="Kehraus S."/>
            <person name="Schiefer A."/>
            <person name="Pfarr K."/>
            <person name="Goesmann A."/>
            <person name="Hoerauf A."/>
            <person name="Koenig G.M."/>
        </authorList>
    </citation>
    <scope>NUCLEOTIDE SEQUENCE [LARGE SCALE GENOMIC DNA]</scope>
    <source>
        <strain evidence="9 10">B035</strain>
    </source>
</reference>
<dbReference type="CDD" id="cd00161">
    <property type="entry name" value="beta-trefoil_Ricin-like"/>
    <property type="match status" value="2"/>
</dbReference>
<dbReference type="SMART" id="SM00458">
    <property type="entry name" value="RICIN"/>
    <property type="match status" value="2"/>
</dbReference>
<dbReference type="RefSeq" id="WP_128796714.1">
    <property type="nucleotide sequence ID" value="NZ_CP034669.1"/>
</dbReference>
<keyword evidence="1 6" id="KW-0645">Protease</keyword>